<dbReference type="InterPro" id="IPR020904">
    <property type="entry name" value="Sc_DH/Rdtase_CS"/>
</dbReference>
<accession>A0A0S7BHQ9</accession>
<protein>
    <recommendedName>
        <fullName evidence="6">Short-chain dehydrogenase of various substrate specificities</fullName>
    </recommendedName>
</protein>
<reference evidence="4" key="1">
    <citation type="submission" date="2015-07" db="EMBL/GenBank/DDBJ databases">
        <title>Draft Genome Sequences of Anaerolinea thermolimosa IMO-1, Bellilinea caldifistulae GOMI-1, Leptolinea tardivitalis YMTK-2, Levilinea saccharolytica KIBI-1,Longilinea arvoryzae KOME-1, Previously Described as Members of the Anaerolineaceae (Chloroflexi).</title>
        <authorList>
            <person name="Sekiguchi Y."/>
            <person name="Ohashi A."/>
            <person name="Matsuura N."/>
            <person name="Tourlousse M.D."/>
        </authorList>
    </citation>
    <scope>NUCLEOTIDE SEQUENCE [LARGE SCALE GENOMIC DNA]</scope>
    <source>
        <strain evidence="4">KOME-1</strain>
    </source>
</reference>
<keyword evidence="5" id="KW-1185">Reference proteome</keyword>
<dbReference type="SUPFAM" id="SSF51735">
    <property type="entry name" value="NAD(P)-binding Rossmann-fold domains"/>
    <property type="match status" value="1"/>
</dbReference>
<evidence type="ECO:0000313" key="5">
    <source>
        <dbReference type="Proteomes" id="UP000055060"/>
    </source>
</evidence>
<dbReference type="AlphaFoldDB" id="A0A0S7BHQ9"/>
<dbReference type="PRINTS" id="PR00081">
    <property type="entry name" value="GDHRDH"/>
</dbReference>
<dbReference type="Proteomes" id="UP000055060">
    <property type="component" value="Unassembled WGS sequence"/>
</dbReference>
<proteinExistence type="inferred from homology"/>
<keyword evidence="2" id="KW-0560">Oxidoreductase</keyword>
<dbReference type="PROSITE" id="PS00061">
    <property type="entry name" value="ADH_SHORT"/>
    <property type="match status" value="1"/>
</dbReference>
<sequence length="254" mass="27450">MAKRLEGSVALVTGASSGIGEETARQLAAEGAAVALLARRKDRLETLAVEIHAAGSRALALPTDITHQDEAVAAVDRTLAEFGRLDILVNNAGVMLNANILHADTTEWERMIDLNLKGLLYVTHAALPYLLKAAEDSPRKVTDVVNLSSVAGRRARLSAGVYNATKFGVVALTESLRQEVTARHVRVSVVEPGVVSTELDSHMKAENRAASMKPFQGITALEPQDIAEIIVFIVTRHWRSAINEVMVRPTEQSF</sequence>
<gene>
    <name evidence="4" type="ORF">LARV_01054</name>
</gene>
<dbReference type="PANTHER" id="PTHR43115">
    <property type="entry name" value="DEHYDROGENASE/REDUCTASE SDR FAMILY MEMBER 11"/>
    <property type="match status" value="1"/>
</dbReference>
<dbReference type="EMBL" id="DF967972">
    <property type="protein sequence ID" value="GAP13301.1"/>
    <property type="molecule type" value="Genomic_DNA"/>
</dbReference>
<evidence type="ECO:0000256" key="3">
    <source>
        <dbReference type="RuleBase" id="RU000363"/>
    </source>
</evidence>
<evidence type="ECO:0000256" key="2">
    <source>
        <dbReference type="ARBA" id="ARBA00023002"/>
    </source>
</evidence>
<comment type="similarity">
    <text evidence="1 3">Belongs to the short-chain dehydrogenases/reductases (SDR) family.</text>
</comment>
<dbReference type="OrthoDB" id="9775296at2"/>
<organism evidence="4">
    <name type="scientific">Longilinea arvoryzae</name>
    <dbReference type="NCBI Taxonomy" id="360412"/>
    <lineage>
        <taxon>Bacteria</taxon>
        <taxon>Bacillati</taxon>
        <taxon>Chloroflexota</taxon>
        <taxon>Anaerolineae</taxon>
        <taxon>Anaerolineales</taxon>
        <taxon>Anaerolineaceae</taxon>
        <taxon>Longilinea</taxon>
    </lineage>
</organism>
<dbReference type="STRING" id="360412.LARV_01054"/>
<evidence type="ECO:0000256" key="1">
    <source>
        <dbReference type="ARBA" id="ARBA00006484"/>
    </source>
</evidence>
<name>A0A0S7BHQ9_9CHLR</name>
<dbReference type="InterPro" id="IPR036291">
    <property type="entry name" value="NAD(P)-bd_dom_sf"/>
</dbReference>
<dbReference type="InterPro" id="IPR002347">
    <property type="entry name" value="SDR_fam"/>
</dbReference>
<dbReference type="Pfam" id="PF00106">
    <property type="entry name" value="adh_short"/>
    <property type="match status" value="1"/>
</dbReference>
<dbReference type="PRINTS" id="PR00080">
    <property type="entry name" value="SDRFAMILY"/>
</dbReference>
<evidence type="ECO:0000313" key="4">
    <source>
        <dbReference type="EMBL" id="GAP13301.1"/>
    </source>
</evidence>
<dbReference type="GO" id="GO:0016616">
    <property type="term" value="F:oxidoreductase activity, acting on the CH-OH group of donors, NAD or NADP as acceptor"/>
    <property type="evidence" value="ECO:0007669"/>
    <property type="project" value="UniProtKB-ARBA"/>
</dbReference>
<dbReference type="PANTHER" id="PTHR43115:SF4">
    <property type="entry name" value="DEHYDROGENASE_REDUCTASE SDR FAMILY MEMBER 11"/>
    <property type="match status" value="1"/>
</dbReference>
<dbReference type="RefSeq" id="WP_075072648.1">
    <property type="nucleotide sequence ID" value="NZ_DF967972.1"/>
</dbReference>
<evidence type="ECO:0008006" key="6">
    <source>
        <dbReference type="Google" id="ProtNLM"/>
    </source>
</evidence>
<dbReference type="FunFam" id="3.40.50.720:FF:000047">
    <property type="entry name" value="NADP-dependent L-serine/L-allo-threonine dehydrogenase"/>
    <property type="match status" value="1"/>
</dbReference>
<dbReference type="Gene3D" id="3.40.50.720">
    <property type="entry name" value="NAD(P)-binding Rossmann-like Domain"/>
    <property type="match status" value="1"/>
</dbReference>